<dbReference type="InterPro" id="IPR044492">
    <property type="entry name" value="P_typ_ATPase_HD_dom"/>
</dbReference>
<feature type="transmembrane region" description="Helical" evidence="6">
    <location>
        <begin position="216"/>
        <end position="236"/>
    </location>
</feature>
<protein>
    <submittedName>
        <fullName evidence="8">HAD-IC family P-type ATPase</fullName>
    </submittedName>
</protein>
<dbReference type="Gene3D" id="2.70.150.10">
    <property type="entry name" value="Calcium-transporting ATPase, cytoplasmic transduction domain A"/>
    <property type="match status" value="1"/>
</dbReference>
<sequence length="835" mass="85731">MTTATLVGLTEAEVAQRVAAGQVNRADDATSRSLADILRANTLTLFNAMLGTAFVLVLLTGRWQDALFGLVLVVNTLVGVVTEYRAKRTLDQLAVLDAPTARALRDGQVREVAVGHVVLDDVLEIAAGDQVPVDAEVLQTRGLELDESLLTGESRPVRRGTGEEVLSGSSVVAGAATVRAVRVGADSYAQKVTAAAKRYSLASSELQAGVRRVLRVVSWIIVPMAVLLGLSQLRALGGWDAALANGTWRDAVVQSVAGVVGMIPDGLVLLVSLNFALAAVLLARRGVLVQELPAVEVLARVDVLCLDKTGTITDGAVACEALLVLDADGEPTSAQPDRRVLAVLAAIGAQPGANATAAALAEHVRSRAGTAPGAASGASTTGSAIVPAAVGASVPFSSARKWSALDADGEAWVLGAPEVVLAGREDALARATLAAARERAGAGARVVLLSRAPEGLPDVDEAMPAVVPAALAVLAERVRGDASATLGYFREQDVALHVISGDNADTVGAIATKVELLGPGVDVPGTDARTLPDDVAALGDALQDAPVLGRVTPEQKVGIVEALQAQGRTVAMTGDGVNDALAIKTADLGIAMGEGARATKAVSRIVLLDGRFATLPGVLAQGRRVIANMERVATFFLVKTAYSTVLAVVTVLATLAVPIGYPFLPRHLTLVSALTIGIPGFLLSLPPSQERYVPGFLRRVLSFALPAGLLVAVAAMGVYLATRDPAHDGETTARTLATLSATGLGLVIVVAYQGRFAWWKAAMVAVLAAAGVGAPYVPLARDFFLLEVPTAADWLLVLAVVAVGGALLVLLRRVVQARDGGHAGRAGSPSVGPTT</sequence>
<dbReference type="GO" id="GO:0016887">
    <property type="term" value="F:ATP hydrolysis activity"/>
    <property type="evidence" value="ECO:0007669"/>
    <property type="project" value="InterPro"/>
</dbReference>
<evidence type="ECO:0000313" key="8">
    <source>
        <dbReference type="EMBL" id="TNU76088.1"/>
    </source>
</evidence>
<dbReference type="InterPro" id="IPR023214">
    <property type="entry name" value="HAD_sf"/>
</dbReference>
<feature type="transmembrane region" description="Helical" evidence="6">
    <location>
        <begin position="42"/>
        <end position="60"/>
    </location>
</feature>
<dbReference type="GO" id="GO:0005886">
    <property type="term" value="C:plasma membrane"/>
    <property type="evidence" value="ECO:0007669"/>
    <property type="project" value="UniProtKB-SubCell"/>
</dbReference>
<keyword evidence="9" id="KW-1185">Reference proteome</keyword>
<dbReference type="OrthoDB" id="9814270at2"/>
<dbReference type="EMBL" id="VENP01000011">
    <property type="protein sequence ID" value="TNU76088.1"/>
    <property type="molecule type" value="Genomic_DNA"/>
</dbReference>
<dbReference type="Gene3D" id="3.40.1110.10">
    <property type="entry name" value="Calcium-transporting ATPase, cytoplasmic domain N"/>
    <property type="match status" value="1"/>
</dbReference>
<dbReference type="PANTHER" id="PTHR42861">
    <property type="entry name" value="CALCIUM-TRANSPORTING ATPASE"/>
    <property type="match status" value="1"/>
</dbReference>
<dbReference type="InterPro" id="IPR059000">
    <property type="entry name" value="ATPase_P-type_domA"/>
</dbReference>
<organism evidence="8 9">
    <name type="scientific">Miniimonas arenae</name>
    <dbReference type="NCBI Taxonomy" id="676201"/>
    <lineage>
        <taxon>Bacteria</taxon>
        <taxon>Bacillati</taxon>
        <taxon>Actinomycetota</taxon>
        <taxon>Actinomycetes</taxon>
        <taxon>Micrococcales</taxon>
        <taxon>Beutenbergiaceae</taxon>
        <taxon>Miniimonas</taxon>
    </lineage>
</organism>
<dbReference type="NCBIfam" id="TIGR01494">
    <property type="entry name" value="ATPase_P-type"/>
    <property type="match status" value="2"/>
</dbReference>
<dbReference type="InterPro" id="IPR008250">
    <property type="entry name" value="ATPase_P-typ_transduc_dom_A_sf"/>
</dbReference>
<keyword evidence="5 6" id="KW-0472">Membrane</keyword>
<feature type="transmembrane region" description="Helical" evidence="6">
    <location>
        <begin position="667"/>
        <end position="688"/>
    </location>
</feature>
<accession>A0A5C5BFM3</accession>
<dbReference type="SFLD" id="SFLDS00003">
    <property type="entry name" value="Haloacid_Dehalogenase"/>
    <property type="match status" value="1"/>
</dbReference>
<evidence type="ECO:0000256" key="6">
    <source>
        <dbReference type="SAM" id="Phobius"/>
    </source>
</evidence>
<dbReference type="Pfam" id="PF00122">
    <property type="entry name" value="E1-E2_ATPase"/>
    <property type="match status" value="1"/>
</dbReference>
<keyword evidence="2 6" id="KW-0812">Transmembrane</keyword>
<dbReference type="RefSeq" id="WP_108719890.1">
    <property type="nucleotide sequence ID" value="NZ_VENP01000011.1"/>
</dbReference>
<name>A0A5C5BFM3_9MICO</name>
<feature type="transmembrane region" description="Helical" evidence="6">
    <location>
        <begin position="632"/>
        <end position="661"/>
    </location>
</feature>
<feature type="transmembrane region" description="Helical" evidence="6">
    <location>
        <begin position="256"/>
        <end position="283"/>
    </location>
</feature>
<dbReference type="SUPFAM" id="SSF81665">
    <property type="entry name" value="Calcium ATPase, transmembrane domain M"/>
    <property type="match status" value="1"/>
</dbReference>
<dbReference type="InterPro" id="IPR018303">
    <property type="entry name" value="ATPase_P-typ_P_site"/>
</dbReference>
<dbReference type="InterPro" id="IPR036412">
    <property type="entry name" value="HAD-like_sf"/>
</dbReference>
<dbReference type="Proteomes" id="UP000313849">
    <property type="component" value="Unassembled WGS sequence"/>
</dbReference>
<dbReference type="InterPro" id="IPR023299">
    <property type="entry name" value="ATPase_P-typ_cyto_dom_N"/>
</dbReference>
<evidence type="ECO:0000256" key="2">
    <source>
        <dbReference type="ARBA" id="ARBA00022692"/>
    </source>
</evidence>
<feature type="transmembrane region" description="Helical" evidence="6">
    <location>
        <begin position="733"/>
        <end position="752"/>
    </location>
</feature>
<evidence type="ECO:0000256" key="3">
    <source>
        <dbReference type="ARBA" id="ARBA00022967"/>
    </source>
</evidence>
<evidence type="ECO:0000313" key="9">
    <source>
        <dbReference type="Proteomes" id="UP000313849"/>
    </source>
</evidence>
<dbReference type="AlphaFoldDB" id="A0A5C5BFM3"/>
<feature type="transmembrane region" description="Helical" evidence="6">
    <location>
        <begin position="791"/>
        <end position="811"/>
    </location>
</feature>
<dbReference type="PROSITE" id="PS00154">
    <property type="entry name" value="ATPASE_E1_E2"/>
    <property type="match status" value="1"/>
</dbReference>
<dbReference type="SUPFAM" id="SSF81653">
    <property type="entry name" value="Calcium ATPase, transduction domain A"/>
    <property type="match status" value="1"/>
</dbReference>
<dbReference type="SFLD" id="SFLDG00002">
    <property type="entry name" value="C1.7:_P-type_atpase_like"/>
    <property type="match status" value="1"/>
</dbReference>
<keyword evidence="4 6" id="KW-1133">Transmembrane helix</keyword>
<dbReference type="SFLD" id="SFLDF00027">
    <property type="entry name" value="p-type_atpase"/>
    <property type="match status" value="1"/>
</dbReference>
<dbReference type="Gene3D" id="3.40.50.1000">
    <property type="entry name" value="HAD superfamily/HAD-like"/>
    <property type="match status" value="1"/>
</dbReference>
<dbReference type="Gene3D" id="1.20.1110.10">
    <property type="entry name" value="Calcium-transporting ATPase, transmembrane domain"/>
    <property type="match status" value="1"/>
</dbReference>
<feature type="domain" description="P-type ATPase A" evidence="7">
    <location>
        <begin position="97"/>
        <end position="196"/>
    </location>
</feature>
<feature type="transmembrane region" description="Helical" evidence="6">
    <location>
        <begin position="700"/>
        <end position="721"/>
    </location>
</feature>
<evidence type="ECO:0000259" key="7">
    <source>
        <dbReference type="Pfam" id="PF00122"/>
    </source>
</evidence>
<evidence type="ECO:0000256" key="4">
    <source>
        <dbReference type="ARBA" id="ARBA00022989"/>
    </source>
</evidence>
<dbReference type="Pfam" id="PF00702">
    <property type="entry name" value="Hydrolase"/>
    <property type="match status" value="1"/>
</dbReference>
<gene>
    <name evidence="8" type="ORF">FH969_04665</name>
</gene>
<keyword evidence="3" id="KW-1278">Translocase</keyword>
<reference evidence="8 9" key="1">
    <citation type="submission" date="2019-06" db="EMBL/GenBank/DDBJ databases">
        <title>Draft genome sequence of Miniimonas arenae KCTC 19750T isolated from sea sand.</title>
        <authorList>
            <person name="Park S.-J."/>
        </authorList>
    </citation>
    <scope>NUCLEOTIDE SEQUENCE [LARGE SCALE GENOMIC DNA]</scope>
    <source>
        <strain evidence="8 9">KCTC 19750</strain>
    </source>
</reference>
<dbReference type="SUPFAM" id="SSF56784">
    <property type="entry name" value="HAD-like"/>
    <property type="match status" value="1"/>
</dbReference>
<comment type="caution">
    <text evidence="8">The sequence shown here is derived from an EMBL/GenBank/DDBJ whole genome shotgun (WGS) entry which is preliminary data.</text>
</comment>
<feature type="transmembrane region" description="Helical" evidence="6">
    <location>
        <begin position="759"/>
        <end position="779"/>
    </location>
</feature>
<dbReference type="PRINTS" id="PR00119">
    <property type="entry name" value="CATATPASE"/>
</dbReference>
<dbReference type="GO" id="GO:0005524">
    <property type="term" value="F:ATP binding"/>
    <property type="evidence" value="ECO:0007669"/>
    <property type="project" value="InterPro"/>
</dbReference>
<comment type="subcellular location">
    <subcellularLocation>
        <location evidence="1">Cell membrane</location>
        <topology evidence="1">Multi-pass membrane protein</topology>
    </subcellularLocation>
</comment>
<dbReference type="InterPro" id="IPR023298">
    <property type="entry name" value="ATPase_P-typ_TM_dom_sf"/>
</dbReference>
<evidence type="ECO:0000256" key="1">
    <source>
        <dbReference type="ARBA" id="ARBA00004651"/>
    </source>
</evidence>
<evidence type="ECO:0000256" key="5">
    <source>
        <dbReference type="ARBA" id="ARBA00023136"/>
    </source>
</evidence>
<dbReference type="InterPro" id="IPR001757">
    <property type="entry name" value="P_typ_ATPase"/>
</dbReference>
<dbReference type="PRINTS" id="PR00120">
    <property type="entry name" value="HATPASE"/>
</dbReference>
<proteinExistence type="predicted"/>
<feature type="transmembrane region" description="Helical" evidence="6">
    <location>
        <begin position="66"/>
        <end position="84"/>
    </location>
</feature>